<dbReference type="SUPFAM" id="SSF101386">
    <property type="entry name" value="all-alpha NTP pyrophosphatases"/>
    <property type="match status" value="1"/>
</dbReference>
<dbReference type="AlphaFoldDB" id="A0AAV3UEF1"/>
<comment type="caution">
    <text evidence="1">The sequence shown here is derived from an EMBL/GenBank/DDBJ whole genome shotgun (WGS) entry which is preliminary data.</text>
</comment>
<sequence length="102" mass="11635">MTRYDKLVRDRIPEIIEENGETPKTNVTDGDEYERRLAEKLDEEVAEFHESGDPEELADVLEVVYALADRADVSPDELERLRVEKADDRGGFSAGIVLERVE</sequence>
<dbReference type="GeneID" id="68611777"/>
<evidence type="ECO:0000313" key="1">
    <source>
        <dbReference type="EMBL" id="GAA5044915.1"/>
    </source>
</evidence>
<reference evidence="1 2" key="1">
    <citation type="journal article" date="2019" name="Int. J. Syst. Evol. Microbiol.">
        <title>The Global Catalogue of Microorganisms (GCM) 10K type strain sequencing project: providing services to taxonomists for standard genome sequencing and annotation.</title>
        <authorList>
            <consortium name="The Broad Institute Genomics Platform"/>
            <consortium name="The Broad Institute Genome Sequencing Center for Infectious Disease"/>
            <person name="Wu L."/>
            <person name="Ma J."/>
        </authorList>
    </citation>
    <scope>NUCLEOTIDE SEQUENCE [LARGE SCALE GENOMIC DNA]</scope>
    <source>
        <strain evidence="1 2">JCM 17504</strain>
    </source>
</reference>
<dbReference type="InterPro" id="IPR038735">
    <property type="entry name" value="MSMEG_1276-like_NTP-PPase_dom"/>
</dbReference>
<name>A0AAV3UEF1_9EURY</name>
<proteinExistence type="predicted"/>
<dbReference type="CDD" id="cd11532">
    <property type="entry name" value="NTP-PPase_COG4997"/>
    <property type="match status" value="1"/>
</dbReference>
<protein>
    <submittedName>
        <fullName evidence="1">Nucleoside triphosphate pyrophosphohydrolase</fullName>
    </submittedName>
</protein>
<accession>A0AAV3UEF1</accession>
<gene>
    <name evidence="1" type="ORF">GCM10025751_12030</name>
</gene>
<dbReference type="Proteomes" id="UP001501729">
    <property type="component" value="Unassembled WGS sequence"/>
</dbReference>
<organism evidence="1 2">
    <name type="scientific">Haladaptatus pallidirubidus</name>
    <dbReference type="NCBI Taxonomy" id="1008152"/>
    <lineage>
        <taxon>Archaea</taxon>
        <taxon>Methanobacteriati</taxon>
        <taxon>Methanobacteriota</taxon>
        <taxon>Stenosarchaea group</taxon>
        <taxon>Halobacteria</taxon>
        <taxon>Halobacteriales</taxon>
        <taxon>Haladaptataceae</taxon>
        <taxon>Haladaptatus</taxon>
    </lineage>
</organism>
<dbReference type="EMBL" id="BAABKX010000001">
    <property type="protein sequence ID" value="GAA5044915.1"/>
    <property type="molecule type" value="Genomic_DNA"/>
</dbReference>
<keyword evidence="2" id="KW-1185">Reference proteome</keyword>
<evidence type="ECO:0000313" key="2">
    <source>
        <dbReference type="Proteomes" id="UP001501729"/>
    </source>
</evidence>
<dbReference type="RefSeq" id="WP_227775991.1">
    <property type="nucleotide sequence ID" value="NZ_BAABKX010000001.1"/>
</dbReference>